<accession>A0A9D4BUL6</accession>
<proteinExistence type="predicted"/>
<evidence type="ECO:0000313" key="3">
    <source>
        <dbReference type="Proteomes" id="UP000828390"/>
    </source>
</evidence>
<name>A0A9D4BUL6_DREPO</name>
<feature type="transmembrane region" description="Helical" evidence="1">
    <location>
        <begin position="68"/>
        <end position="86"/>
    </location>
</feature>
<reference evidence="2" key="1">
    <citation type="journal article" date="2019" name="bioRxiv">
        <title>The Genome of the Zebra Mussel, Dreissena polymorpha: A Resource for Invasive Species Research.</title>
        <authorList>
            <person name="McCartney M.A."/>
            <person name="Auch B."/>
            <person name="Kono T."/>
            <person name="Mallez S."/>
            <person name="Zhang Y."/>
            <person name="Obille A."/>
            <person name="Becker A."/>
            <person name="Abrahante J.E."/>
            <person name="Garbe J."/>
            <person name="Badalamenti J.P."/>
            <person name="Herman A."/>
            <person name="Mangelson H."/>
            <person name="Liachko I."/>
            <person name="Sullivan S."/>
            <person name="Sone E.D."/>
            <person name="Koren S."/>
            <person name="Silverstein K.A.T."/>
            <person name="Beckman K.B."/>
            <person name="Gohl D.M."/>
        </authorList>
    </citation>
    <scope>NUCLEOTIDE SEQUENCE</scope>
    <source>
        <strain evidence="2">Duluth1</strain>
        <tissue evidence="2">Whole animal</tissue>
    </source>
</reference>
<keyword evidence="1" id="KW-0472">Membrane</keyword>
<organism evidence="2 3">
    <name type="scientific">Dreissena polymorpha</name>
    <name type="common">Zebra mussel</name>
    <name type="synonym">Mytilus polymorpha</name>
    <dbReference type="NCBI Taxonomy" id="45954"/>
    <lineage>
        <taxon>Eukaryota</taxon>
        <taxon>Metazoa</taxon>
        <taxon>Spiralia</taxon>
        <taxon>Lophotrochozoa</taxon>
        <taxon>Mollusca</taxon>
        <taxon>Bivalvia</taxon>
        <taxon>Autobranchia</taxon>
        <taxon>Heteroconchia</taxon>
        <taxon>Euheterodonta</taxon>
        <taxon>Imparidentia</taxon>
        <taxon>Neoheterodontei</taxon>
        <taxon>Myida</taxon>
        <taxon>Dreissenoidea</taxon>
        <taxon>Dreissenidae</taxon>
        <taxon>Dreissena</taxon>
    </lineage>
</organism>
<sequence>MIMEKDKKYKENKEKFKELDGYYVKVLGWQVGLSATFAFGGTVGVVAAALDVLDHGNHATLSGCKIKVGIASLALGSLVTYVTSLMKESTNNQIQNLKNIS</sequence>
<keyword evidence="1" id="KW-0812">Transmembrane</keyword>
<dbReference type="EMBL" id="JAIWYP010000014">
    <property type="protein sequence ID" value="KAH3710270.1"/>
    <property type="molecule type" value="Genomic_DNA"/>
</dbReference>
<evidence type="ECO:0000313" key="2">
    <source>
        <dbReference type="EMBL" id="KAH3710270.1"/>
    </source>
</evidence>
<feature type="transmembrane region" description="Helical" evidence="1">
    <location>
        <begin position="21"/>
        <end position="48"/>
    </location>
</feature>
<comment type="caution">
    <text evidence="2">The sequence shown here is derived from an EMBL/GenBank/DDBJ whole genome shotgun (WGS) entry which is preliminary data.</text>
</comment>
<keyword evidence="3" id="KW-1185">Reference proteome</keyword>
<keyword evidence="1" id="KW-1133">Transmembrane helix</keyword>
<reference evidence="2" key="2">
    <citation type="submission" date="2020-11" db="EMBL/GenBank/DDBJ databases">
        <authorList>
            <person name="McCartney M.A."/>
            <person name="Auch B."/>
            <person name="Kono T."/>
            <person name="Mallez S."/>
            <person name="Becker A."/>
            <person name="Gohl D.M."/>
            <person name="Silverstein K.A.T."/>
            <person name="Koren S."/>
            <person name="Bechman K.B."/>
            <person name="Herman A."/>
            <person name="Abrahante J.E."/>
            <person name="Garbe J."/>
        </authorList>
    </citation>
    <scope>NUCLEOTIDE SEQUENCE</scope>
    <source>
        <strain evidence="2">Duluth1</strain>
        <tissue evidence="2">Whole animal</tissue>
    </source>
</reference>
<dbReference type="Proteomes" id="UP000828390">
    <property type="component" value="Unassembled WGS sequence"/>
</dbReference>
<evidence type="ECO:0000256" key="1">
    <source>
        <dbReference type="SAM" id="Phobius"/>
    </source>
</evidence>
<dbReference type="AlphaFoldDB" id="A0A9D4BUL6"/>
<protein>
    <submittedName>
        <fullName evidence="2">Uncharacterized protein</fullName>
    </submittedName>
</protein>
<gene>
    <name evidence="2" type="ORF">DPMN_069744</name>
</gene>